<proteinExistence type="predicted"/>
<dbReference type="Proteomes" id="UP001140096">
    <property type="component" value="Unassembled WGS sequence"/>
</dbReference>
<accession>A0ACC1LNU9</accession>
<keyword evidence="2" id="KW-1185">Reference proteome</keyword>
<name>A0ACC1LNU9_9FUNG</name>
<reference evidence="1" key="1">
    <citation type="submission" date="2022-07" db="EMBL/GenBank/DDBJ databases">
        <title>Phylogenomic reconstructions and comparative analyses of Kickxellomycotina fungi.</title>
        <authorList>
            <person name="Reynolds N.K."/>
            <person name="Stajich J.E."/>
            <person name="Barry K."/>
            <person name="Grigoriev I.V."/>
            <person name="Crous P."/>
            <person name="Smith M.E."/>
        </authorList>
    </citation>
    <scope>NUCLEOTIDE SEQUENCE</scope>
    <source>
        <strain evidence="1">CBS 102833</strain>
    </source>
</reference>
<organism evidence="1 2">
    <name type="scientific">Coemansia furcata</name>
    <dbReference type="NCBI Taxonomy" id="417177"/>
    <lineage>
        <taxon>Eukaryota</taxon>
        <taxon>Fungi</taxon>
        <taxon>Fungi incertae sedis</taxon>
        <taxon>Zoopagomycota</taxon>
        <taxon>Kickxellomycotina</taxon>
        <taxon>Kickxellomycetes</taxon>
        <taxon>Kickxellales</taxon>
        <taxon>Kickxellaceae</taxon>
        <taxon>Coemansia</taxon>
    </lineage>
</organism>
<comment type="caution">
    <text evidence="1">The sequence shown here is derived from an EMBL/GenBank/DDBJ whole genome shotgun (WGS) entry which is preliminary data.</text>
</comment>
<gene>
    <name evidence="1" type="ORF">H4S07_001435</name>
</gene>
<protein>
    <submittedName>
        <fullName evidence="1">Uncharacterized protein</fullName>
    </submittedName>
</protein>
<sequence length="256" mass="28791">MNSVKLYSVARQKSTPLGITRNYSVSSKRAPALVTVRQQRGQTLGLCPTTLTPAESKVPKFTMARTEFMTADLFARHRQLVETAHHGTTVDVLRRPRASFKTLGELALCRGMEEGEAGIPHEKLRQIYAAPASVFMRVTPDAMIPEAMRLGPLAEPLLGEDPFSDGISSLRLDAEDTAEFVDEFFDTILNRSAAGARCERRMSRWMVHEMVDPVDGINGESYQLTSVKRKRASKMNKHKHKKLRKRTRALRKRLGK</sequence>
<dbReference type="EMBL" id="JANBUP010000233">
    <property type="protein sequence ID" value="KAJ2812391.1"/>
    <property type="molecule type" value="Genomic_DNA"/>
</dbReference>
<evidence type="ECO:0000313" key="2">
    <source>
        <dbReference type="Proteomes" id="UP001140096"/>
    </source>
</evidence>
<evidence type="ECO:0000313" key="1">
    <source>
        <dbReference type="EMBL" id="KAJ2812391.1"/>
    </source>
</evidence>